<proteinExistence type="predicted"/>
<reference evidence="2 3" key="1">
    <citation type="submission" date="2020-01" db="EMBL/GenBank/DDBJ databases">
        <title>Paenibacillus soybeanensis sp. nov. isolated from the nodules of soybean (Glycine max(L.) Merr).</title>
        <authorList>
            <person name="Wang H."/>
        </authorList>
    </citation>
    <scope>NUCLEOTIDE SEQUENCE [LARGE SCALE GENOMIC DNA]</scope>
    <source>
        <strain evidence="2 3">T1</strain>
    </source>
</reference>
<evidence type="ECO:0000313" key="2">
    <source>
        <dbReference type="EMBL" id="NBD28145.1"/>
    </source>
</evidence>
<dbReference type="SUPFAM" id="SSF56300">
    <property type="entry name" value="Metallo-dependent phosphatases"/>
    <property type="match status" value="1"/>
</dbReference>
<protein>
    <submittedName>
        <fullName evidence="2">Metallophosphoesterase</fullName>
    </submittedName>
</protein>
<dbReference type="RefSeq" id="WP_161747163.1">
    <property type="nucleotide sequence ID" value="NZ_JAAAMV010000036.1"/>
</dbReference>
<comment type="caution">
    <text evidence="2">The sequence shown here is derived from an EMBL/GenBank/DDBJ whole genome shotgun (WGS) entry which is preliminary data.</text>
</comment>
<dbReference type="PANTHER" id="PTHR43143">
    <property type="entry name" value="METALLOPHOSPHOESTERASE, CALCINEURIN SUPERFAMILY"/>
    <property type="match status" value="1"/>
</dbReference>
<dbReference type="InterPro" id="IPR029052">
    <property type="entry name" value="Metallo-depent_PP-like"/>
</dbReference>
<dbReference type="Gene3D" id="3.60.21.10">
    <property type="match status" value="1"/>
</dbReference>
<feature type="domain" description="Calcineurin-like phosphoesterase" evidence="1">
    <location>
        <begin position="20"/>
        <end position="219"/>
    </location>
</feature>
<organism evidence="2 3">
    <name type="scientific">Paenibacillus glycinis</name>
    <dbReference type="NCBI Taxonomy" id="2697035"/>
    <lineage>
        <taxon>Bacteria</taxon>
        <taxon>Bacillati</taxon>
        <taxon>Bacillota</taxon>
        <taxon>Bacilli</taxon>
        <taxon>Bacillales</taxon>
        <taxon>Paenibacillaceae</taxon>
        <taxon>Paenibacillus</taxon>
    </lineage>
</organism>
<sequence length="298" mass="33994">MGSSGRAEQAEAASMTLPLMRFQVITDTHVRSEEEHPYNRRLARALQDIAETAPDSRGIMHAGDMTDHGFPDEYARFRSIWEAHRDRLPELLLTMGNHDVGLGERESRFANFLAASGMSAPYHDHWIEGVHFIFLGTEENLELHCSLSAEQLAWLDARLEEGRDSAIPAFVFLHQPLLDTVAGSYAEQQWHGVVQDQELKAVLAKHRNGAILFTGHTHWEMEAAHNRFDGGPALPPMFNAASVAYLWTDENERKEGSQGYYVEVYRDRVVVRGRDFERNAWIDEARYELKYPLEFPMA</sequence>
<name>A0ABW9XZJ3_9BACL</name>
<dbReference type="InterPro" id="IPR004843">
    <property type="entry name" value="Calcineurin-like_PHP"/>
</dbReference>
<dbReference type="Pfam" id="PF00149">
    <property type="entry name" value="Metallophos"/>
    <property type="match status" value="1"/>
</dbReference>
<keyword evidence="3" id="KW-1185">Reference proteome</keyword>
<gene>
    <name evidence="2" type="ORF">GT019_30130</name>
</gene>
<dbReference type="InterPro" id="IPR051918">
    <property type="entry name" value="STPP_CPPED1"/>
</dbReference>
<evidence type="ECO:0000259" key="1">
    <source>
        <dbReference type="Pfam" id="PF00149"/>
    </source>
</evidence>
<evidence type="ECO:0000313" key="3">
    <source>
        <dbReference type="Proteomes" id="UP000665561"/>
    </source>
</evidence>
<accession>A0ABW9XZJ3</accession>
<dbReference type="Proteomes" id="UP000665561">
    <property type="component" value="Unassembled WGS sequence"/>
</dbReference>
<dbReference type="EMBL" id="JAAAMV010000036">
    <property type="protein sequence ID" value="NBD28145.1"/>
    <property type="molecule type" value="Genomic_DNA"/>
</dbReference>
<dbReference type="PANTHER" id="PTHR43143:SF1">
    <property type="entry name" value="SERINE_THREONINE-PROTEIN PHOSPHATASE CPPED1"/>
    <property type="match status" value="1"/>
</dbReference>